<evidence type="ECO:0000313" key="2">
    <source>
        <dbReference type="Proteomes" id="UP000295706"/>
    </source>
</evidence>
<sequence length="124" mass="15260">METMKTIKNMHFEHMLWQNQLEFNRRELAIFERFLTQREEKILPHKRAELVGELHHFVRLVNNLLAEISSNEKLMCMEVRAEPVPKNELKEDFKYLREEMFYYDQNYRQFKKDFRSFAAALEIT</sequence>
<accession>A0A4V6P8N2</accession>
<protein>
    <submittedName>
        <fullName evidence="1">Uncharacterized protein</fullName>
    </submittedName>
</protein>
<keyword evidence="2" id="KW-1185">Reference proteome</keyword>
<comment type="caution">
    <text evidence="1">The sequence shown here is derived from an EMBL/GenBank/DDBJ whole genome shotgun (WGS) entry which is preliminary data.</text>
</comment>
<dbReference type="OrthoDB" id="950702at2"/>
<dbReference type="RefSeq" id="WP_132117449.1">
    <property type="nucleotide sequence ID" value="NZ_SMJU01000006.1"/>
</dbReference>
<proteinExistence type="predicted"/>
<evidence type="ECO:0000313" key="1">
    <source>
        <dbReference type="EMBL" id="TDB65205.1"/>
    </source>
</evidence>
<dbReference type="EMBL" id="SMJU01000006">
    <property type="protein sequence ID" value="TDB65205.1"/>
    <property type="molecule type" value="Genomic_DNA"/>
</dbReference>
<dbReference type="AlphaFoldDB" id="A0A4V6P8N2"/>
<reference evidence="1 2" key="1">
    <citation type="submission" date="2019-02" db="EMBL/GenBank/DDBJ databases">
        <title>Arundinibacter roseus gen. nov., sp. nov., a new member of the family Cytophagaceae.</title>
        <authorList>
            <person name="Szuroczki S."/>
            <person name="Khayer B."/>
            <person name="Sproer C."/>
            <person name="Toumi M."/>
            <person name="Szabo A."/>
            <person name="Felfoldi T."/>
            <person name="Schumann P."/>
            <person name="Toth E."/>
        </authorList>
    </citation>
    <scope>NUCLEOTIDE SEQUENCE [LARGE SCALE GENOMIC DNA]</scope>
    <source>
        <strain evidence="1 2">DMA-k-7a</strain>
    </source>
</reference>
<name>A0A4V6P8N2_9BACT</name>
<organism evidence="1 2">
    <name type="scientific">Arundinibacter roseus</name>
    <dbReference type="NCBI Taxonomy" id="2070510"/>
    <lineage>
        <taxon>Bacteria</taxon>
        <taxon>Pseudomonadati</taxon>
        <taxon>Bacteroidota</taxon>
        <taxon>Cytophagia</taxon>
        <taxon>Cytophagales</taxon>
        <taxon>Spirosomataceae</taxon>
        <taxon>Arundinibacter</taxon>
    </lineage>
</organism>
<gene>
    <name evidence="1" type="ORF">EZE20_10890</name>
</gene>
<dbReference type="Proteomes" id="UP000295706">
    <property type="component" value="Unassembled WGS sequence"/>
</dbReference>